<sequence length="113" mass="12961">MEKNWFLQQWLDHFNKRQASLVNELGWDKSRANFVYHGKQPYRRDLVNEIAAWLQIEPYELLMDPQEAIAIRYLRAAARSISEGSPLPASTDPAPKAGRSPNARRTKPSIKAA</sequence>
<dbReference type="Proteomes" id="UP001143509">
    <property type="component" value="Unassembled WGS sequence"/>
</dbReference>
<reference evidence="2" key="2">
    <citation type="submission" date="2023-01" db="EMBL/GenBank/DDBJ databases">
        <authorList>
            <person name="Sun Q."/>
            <person name="Evtushenko L."/>
        </authorList>
    </citation>
    <scope>NUCLEOTIDE SEQUENCE</scope>
    <source>
        <strain evidence="2">VKM B-1499</strain>
    </source>
</reference>
<reference evidence="2" key="1">
    <citation type="journal article" date="2014" name="Int. J. Syst. Evol. Microbiol.">
        <title>Complete genome of a new Firmicutes species belonging to the dominant human colonic microbiota ('Ruminococcus bicirculans') reveals two chromosomes and a selective capacity to utilize plant glucans.</title>
        <authorList>
            <consortium name="NISC Comparative Sequencing Program"/>
            <person name="Wegmann U."/>
            <person name="Louis P."/>
            <person name="Goesmann A."/>
            <person name="Henrissat B."/>
            <person name="Duncan S.H."/>
            <person name="Flint H.J."/>
        </authorList>
    </citation>
    <scope>NUCLEOTIDE SEQUENCE</scope>
    <source>
        <strain evidence="2">VKM B-1499</strain>
    </source>
</reference>
<name>A0ABQ5TD30_9CAUL</name>
<evidence type="ECO:0008006" key="4">
    <source>
        <dbReference type="Google" id="ProtNLM"/>
    </source>
</evidence>
<comment type="caution">
    <text evidence="2">The sequence shown here is derived from an EMBL/GenBank/DDBJ whole genome shotgun (WGS) entry which is preliminary data.</text>
</comment>
<proteinExistence type="predicted"/>
<feature type="compositionally biased region" description="Basic residues" evidence="1">
    <location>
        <begin position="102"/>
        <end position="113"/>
    </location>
</feature>
<evidence type="ECO:0000313" key="3">
    <source>
        <dbReference type="Proteomes" id="UP001143509"/>
    </source>
</evidence>
<organism evidence="2 3">
    <name type="scientific">Brevundimonas intermedia</name>
    <dbReference type="NCBI Taxonomy" id="74315"/>
    <lineage>
        <taxon>Bacteria</taxon>
        <taxon>Pseudomonadati</taxon>
        <taxon>Pseudomonadota</taxon>
        <taxon>Alphaproteobacteria</taxon>
        <taxon>Caulobacterales</taxon>
        <taxon>Caulobacteraceae</taxon>
        <taxon>Brevundimonas</taxon>
    </lineage>
</organism>
<keyword evidence="3" id="KW-1185">Reference proteome</keyword>
<accession>A0ABQ5TD30</accession>
<dbReference type="EMBL" id="BSFD01000010">
    <property type="protein sequence ID" value="GLK49646.1"/>
    <property type="molecule type" value="Genomic_DNA"/>
</dbReference>
<gene>
    <name evidence="2" type="ORF">GCM10017620_26190</name>
</gene>
<evidence type="ECO:0000256" key="1">
    <source>
        <dbReference type="SAM" id="MobiDB-lite"/>
    </source>
</evidence>
<evidence type="ECO:0000313" key="2">
    <source>
        <dbReference type="EMBL" id="GLK49646.1"/>
    </source>
</evidence>
<protein>
    <recommendedName>
        <fullName evidence="4">XRE family transcriptional regulator</fullName>
    </recommendedName>
</protein>
<feature type="region of interest" description="Disordered" evidence="1">
    <location>
        <begin position="82"/>
        <end position="113"/>
    </location>
</feature>